<evidence type="ECO:0000313" key="1">
    <source>
        <dbReference type="EMBL" id="GFH19769.1"/>
    </source>
</evidence>
<proteinExistence type="predicted"/>
<organism evidence="1 2">
    <name type="scientific">Haematococcus lacustris</name>
    <name type="common">Green alga</name>
    <name type="synonym">Haematococcus pluvialis</name>
    <dbReference type="NCBI Taxonomy" id="44745"/>
    <lineage>
        <taxon>Eukaryota</taxon>
        <taxon>Viridiplantae</taxon>
        <taxon>Chlorophyta</taxon>
        <taxon>core chlorophytes</taxon>
        <taxon>Chlorophyceae</taxon>
        <taxon>CS clade</taxon>
        <taxon>Chlamydomonadales</taxon>
        <taxon>Haematococcaceae</taxon>
        <taxon>Haematococcus</taxon>
    </lineage>
</organism>
<protein>
    <submittedName>
        <fullName evidence="1">Uncharacterized protein</fullName>
    </submittedName>
</protein>
<name>A0A699ZJM1_HAELA</name>
<accession>A0A699ZJM1</accession>
<keyword evidence="2" id="KW-1185">Reference proteome</keyword>
<dbReference type="AlphaFoldDB" id="A0A699ZJM1"/>
<evidence type="ECO:0000313" key="2">
    <source>
        <dbReference type="Proteomes" id="UP000485058"/>
    </source>
</evidence>
<reference evidence="1 2" key="1">
    <citation type="submission" date="2020-02" db="EMBL/GenBank/DDBJ databases">
        <title>Draft genome sequence of Haematococcus lacustris strain NIES-144.</title>
        <authorList>
            <person name="Morimoto D."/>
            <person name="Nakagawa S."/>
            <person name="Yoshida T."/>
            <person name="Sawayama S."/>
        </authorList>
    </citation>
    <scope>NUCLEOTIDE SEQUENCE [LARGE SCALE GENOMIC DNA]</scope>
    <source>
        <strain evidence="1 2">NIES-144</strain>
    </source>
</reference>
<dbReference type="Proteomes" id="UP000485058">
    <property type="component" value="Unassembled WGS sequence"/>
</dbReference>
<comment type="caution">
    <text evidence="1">The sequence shown here is derived from an EMBL/GenBank/DDBJ whole genome shotgun (WGS) entry which is preliminary data.</text>
</comment>
<sequence length="91" mass="9770">MAAATPFVTTITTFTRNALVVCDVLTEVKRCPAGNSVCGLQPLPCGQYPGRGLLGHCLLRTPHSMCHVPVHMHRQRCCMNQPEGPGSKGRG</sequence>
<dbReference type="EMBL" id="BLLF01001518">
    <property type="protein sequence ID" value="GFH19769.1"/>
    <property type="molecule type" value="Genomic_DNA"/>
</dbReference>
<gene>
    <name evidence="1" type="ORF">HaLaN_16778</name>
</gene>